<comment type="caution">
    <text evidence="1">The sequence shown here is derived from an EMBL/GenBank/DDBJ whole genome shotgun (WGS) entry which is preliminary data.</text>
</comment>
<accession>A0ABP9X6R9</accession>
<dbReference type="EMBL" id="BAABRU010000016">
    <property type="protein sequence ID" value="GAA5530230.1"/>
    <property type="molecule type" value="Genomic_DNA"/>
</dbReference>
<evidence type="ECO:0000313" key="2">
    <source>
        <dbReference type="Proteomes" id="UP001428290"/>
    </source>
</evidence>
<dbReference type="Proteomes" id="UP001428290">
    <property type="component" value="Unassembled WGS sequence"/>
</dbReference>
<sequence>MEIKPLVIGLGTQRRLVLHFVELDLRTQRVLVSLTVKDHWLRVEDFRCWFSRATLETFAEQVEPWLKVRTTDAALISDFDYGEINNFSLKLQVLGGRGDIRVVYALDATEHEFLEANGEFDFNLDFLWQFVTDIQQNVARLEQIWNDPVHLATYPNLYPLFEPID</sequence>
<dbReference type="RefSeq" id="WP_345723825.1">
    <property type="nucleotide sequence ID" value="NZ_BAABRU010000016.1"/>
</dbReference>
<keyword evidence="2" id="KW-1185">Reference proteome</keyword>
<proteinExistence type="predicted"/>
<reference evidence="1 2" key="1">
    <citation type="submission" date="2024-02" db="EMBL/GenBank/DDBJ databases">
        <title>Herpetosiphon gulosus NBRC 112829.</title>
        <authorList>
            <person name="Ichikawa N."/>
            <person name="Katano-Makiyama Y."/>
            <person name="Hidaka K."/>
        </authorList>
    </citation>
    <scope>NUCLEOTIDE SEQUENCE [LARGE SCALE GENOMIC DNA]</scope>
    <source>
        <strain evidence="1 2">NBRC 112829</strain>
    </source>
</reference>
<protein>
    <submittedName>
        <fullName evidence="1">Uncharacterized protein</fullName>
    </submittedName>
</protein>
<name>A0ABP9X6R9_9CHLR</name>
<evidence type="ECO:0000313" key="1">
    <source>
        <dbReference type="EMBL" id="GAA5530230.1"/>
    </source>
</evidence>
<organism evidence="1 2">
    <name type="scientific">Herpetosiphon gulosus</name>
    <dbReference type="NCBI Taxonomy" id="1973496"/>
    <lineage>
        <taxon>Bacteria</taxon>
        <taxon>Bacillati</taxon>
        <taxon>Chloroflexota</taxon>
        <taxon>Chloroflexia</taxon>
        <taxon>Herpetosiphonales</taxon>
        <taxon>Herpetosiphonaceae</taxon>
        <taxon>Herpetosiphon</taxon>
    </lineage>
</organism>
<gene>
    <name evidence="1" type="ORF">Hgul01_04048</name>
</gene>